<dbReference type="Gene3D" id="3.90.550.10">
    <property type="entry name" value="Spore Coat Polysaccharide Biosynthesis Protein SpsA, Chain A"/>
    <property type="match status" value="1"/>
</dbReference>
<dbReference type="PANTHER" id="PTHR43584">
    <property type="entry name" value="NUCLEOTIDYL TRANSFERASE"/>
    <property type="match status" value="1"/>
</dbReference>
<evidence type="ECO:0000256" key="2">
    <source>
        <dbReference type="ARBA" id="ARBA00022695"/>
    </source>
</evidence>
<dbReference type="AlphaFoldDB" id="A0A1H5RG31"/>
<dbReference type="STRING" id="218821.SAMN05421837_113128"/>
<dbReference type="PANTHER" id="PTHR43584:SF8">
    <property type="entry name" value="N-ACETYLMURAMATE ALPHA-1-PHOSPHATE URIDYLYLTRANSFERASE"/>
    <property type="match status" value="1"/>
</dbReference>
<dbReference type="EMBL" id="FNUJ01000013">
    <property type="protein sequence ID" value="SEF37300.1"/>
    <property type="molecule type" value="Genomic_DNA"/>
</dbReference>
<evidence type="ECO:0000313" key="5">
    <source>
        <dbReference type="Proteomes" id="UP000198878"/>
    </source>
</evidence>
<dbReference type="SUPFAM" id="SSF53448">
    <property type="entry name" value="Nucleotide-diphospho-sugar transferases"/>
    <property type="match status" value="1"/>
</dbReference>
<dbReference type="InterPro" id="IPR050065">
    <property type="entry name" value="GlmU-like"/>
</dbReference>
<accession>A0A1H5RG31</accession>
<sequence>MRAVILAAGRGKRLGTATDDRPKCLVELAGRSLLDRQLAALRAGGAPDVAVVAGWHAERFDAHPLTVFRNDRWAETTQVESLLAADPWLRAGPVVVSYGDIVYSAETVHALIACPHELAIAYDPGWRAVWERRFAEPLDDAETFRLGEAGLLTEIGGRPESVTEVEGQYVGLLKFTPPAWALVREVVRTEVAVHGADLTGLLRFLLRERATAIGTTPVRGPWWEFDQPADIAAGLGVLAELDRRERT</sequence>
<dbReference type="Pfam" id="PF12804">
    <property type="entry name" value="NTP_transf_3"/>
    <property type="match status" value="1"/>
</dbReference>
<evidence type="ECO:0000259" key="3">
    <source>
        <dbReference type="Pfam" id="PF12804"/>
    </source>
</evidence>
<feature type="domain" description="MobA-like NTP transferase" evidence="3">
    <location>
        <begin position="3"/>
        <end position="138"/>
    </location>
</feature>
<proteinExistence type="predicted"/>
<keyword evidence="1" id="KW-0808">Transferase</keyword>
<dbReference type="GO" id="GO:0016301">
    <property type="term" value="F:kinase activity"/>
    <property type="evidence" value="ECO:0007669"/>
    <property type="project" value="UniProtKB-KW"/>
</dbReference>
<dbReference type="InterPro" id="IPR025877">
    <property type="entry name" value="MobA-like_NTP_Trfase"/>
</dbReference>
<dbReference type="Proteomes" id="UP000198878">
    <property type="component" value="Unassembled WGS sequence"/>
</dbReference>
<dbReference type="OrthoDB" id="3618661at2"/>
<evidence type="ECO:0000313" key="4">
    <source>
        <dbReference type="EMBL" id="SEF37300.1"/>
    </source>
</evidence>
<keyword evidence="2" id="KW-0548">Nucleotidyltransferase</keyword>
<protein>
    <submittedName>
        <fullName evidence="4">Choline kinase</fullName>
    </submittedName>
</protein>
<name>A0A1H5RG31_9PSEU</name>
<evidence type="ECO:0000256" key="1">
    <source>
        <dbReference type="ARBA" id="ARBA00022679"/>
    </source>
</evidence>
<keyword evidence="5" id="KW-1185">Reference proteome</keyword>
<gene>
    <name evidence="4" type="ORF">SAMN05421837_113128</name>
</gene>
<dbReference type="InterPro" id="IPR029044">
    <property type="entry name" value="Nucleotide-diphossugar_trans"/>
</dbReference>
<dbReference type="CDD" id="cd02523">
    <property type="entry name" value="PC_cytidylyltransferase"/>
    <property type="match status" value="1"/>
</dbReference>
<reference evidence="5" key="1">
    <citation type="submission" date="2016-10" db="EMBL/GenBank/DDBJ databases">
        <authorList>
            <person name="Varghese N."/>
            <person name="Submissions S."/>
        </authorList>
    </citation>
    <scope>NUCLEOTIDE SEQUENCE [LARGE SCALE GENOMIC DNA]</scope>
    <source>
        <strain evidence="5">DSM 44654</strain>
    </source>
</reference>
<dbReference type="RefSeq" id="WP_086678372.1">
    <property type="nucleotide sequence ID" value="NZ_FNUJ01000013.1"/>
</dbReference>
<organism evidence="4 5">
    <name type="scientific">Amycolatopsis pretoriensis</name>
    <dbReference type="NCBI Taxonomy" id="218821"/>
    <lineage>
        <taxon>Bacteria</taxon>
        <taxon>Bacillati</taxon>
        <taxon>Actinomycetota</taxon>
        <taxon>Actinomycetes</taxon>
        <taxon>Pseudonocardiales</taxon>
        <taxon>Pseudonocardiaceae</taxon>
        <taxon>Amycolatopsis</taxon>
    </lineage>
</organism>
<keyword evidence="4" id="KW-0418">Kinase</keyword>
<dbReference type="GO" id="GO:0016779">
    <property type="term" value="F:nucleotidyltransferase activity"/>
    <property type="evidence" value="ECO:0007669"/>
    <property type="project" value="UniProtKB-KW"/>
</dbReference>